<feature type="compositionally biased region" description="Polar residues" evidence="4">
    <location>
        <begin position="271"/>
        <end position="291"/>
    </location>
</feature>
<dbReference type="SMART" id="SM00248">
    <property type="entry name" value="ANK"/>
    <property type="match status" value="3"/>
</dbReference>
<feature type="repeat" description="ANK" evidence="3">
    <location>
        <begin position="517"/>
        <end position="555"/>
    </location>
</feature>
<feature type="repeat" description="ANK" evidence="3">
    <location>
        <begin position="483"/>
        <end position="516"/>
    </location>
</feature>
<sequence>MRPSILSARCAALSSSIARVILEISQFARKVRDARNDLNAINNELMIIRTGLGIAQDDFSNPRSVFPITLVDAFSQILDSCELTRERLHKTFVKLSRSLLPQDDWQACKENSLTDMRQDLEGSNMVLDLSLDYLALYVQMPGQETTIDSFLGGYPENFSTATGELLKKINIEEEQGNHIGRQRLPSLLQAIRLLRSCITAMARKKTLVPRTTAPRPDSLEPSLGEGRRRITSTLGSMASSGDKGIGTWLAGIPPLEDAKPLHHSRIGETSRPLTSCRSKSRPSLRNDMSSSCGTFVTDDDNASANETLLAPELRLKKARSWSSETTAQCATHSSSTTKVPSKYTPSIASSNVSIIYKRITCDKIAIAKGNRKDLDVSSRVGVDRILAHVPAEAMSSDIEQILWQGANPMVTHPEFGFFFIRAAYEMSSEVLKVLVDFGADITKTLSPPNPYYSTMHAAALGGQLETIKYLTTLGHSIDSANVAGETPLILAMRTPGAYDVAKYLLDLGADVNHETENGESPLYLALTSKALEGRERSQMIELLVSHGAKDDILKYSDRDRYAKGRSILGIA</sequence>
<proteinExistence type="predicted"/>
<accession>A0A6A5QYT8</accession>
<organism evidence="5 6">
    <name type="scientific">Ampelomyces quisqualis</name>
    <name type="common">Powdery mildew agent</name>
    <dbReference type="NCBI Taxonomy" id="50730"/>
    <lineage>
        <taxon>Eukaryota</taxon>
        <taxon>Fungi</taxon>
        <taxon>Dikarya</taxon>
        <taxon>Ascomycota</taxon>
        <taxon>Pezizomycotina</taxon>
        <taxon>Dothideomycetes</taxon>
        <taxon>Pleosporomycetidae</taxon>
        <taxon>Pleosporales</taxon>
        <taxon>Pleosporineae</taxon>
        <taxon>Phaeosphaeriaceae</taxon>
        <taxon>Ampelomyces</taxon>
    </lineage>
</organism>
<evidence type="ECO:0000256" key="3">
    <source>
        <dbReference type="PROSITE-ProRule" id="PRU00023"/>
    </source>
</evidence>
<dbReference type="AlphaFoldDB" id="A0A6A5QYT8"/>
<dbReference type="Pfam" id="PF12796">
    <property type="entry name" value="Ank_2"/>
    <property type="match status" value="1"/>
</dbReference>
<dbReference type="OrthoDB" id="426293at2759"/>
<reference evidence="5" key="1">
    <citation type="journal article" date="2020" name="Stud. Mycol.">
        <title>101 Dothideomycetes genomes: a test case for predicting lifestyles and emergence of pathogens.</title>
        <authorList>
            <person name="Haridas S."/>
            <person name="Albert R."/>
            <person name="Binder M."/>
            <person name="Bloem J."/>
            <person name="Labutti K."/>
            <person name="Salamov A."/>
            <person name="Andreopoulos B."/>
            <person name="Baker S."/>
            <person name="Barry K."/>
            <person name="Bills G."/>
            <person name="Bluhm B."/>
            <person name="Cannon C."/>
            <person name="Castanera R."/>
            <person name="Culley D."/>
            <person name="Daum C."/>
            <person name="Ezra D."/>
            <person name="Gonzalez J."/>
            <person name="Henrissat B."/>
            <person name="Kuo A."/>
            <person name="Liang C."/>
            <person name="Lipzen A."/>
            <person name="Lutzoni F."/>
            <person name="Magnuson J."/>
            <person name="Mondo S."/>
            <person name="Nolan M."/>
            <person name="Ohm R."/>
            <person name="Pangilinan J."/>
            <person name="Park H.-J."/>
            <person name="Ramirez L."/>
            <person name="Alfaro M."/>
            <person name="Sun H."/>
            <person name="Tritt A."/>
            <person name="Yoshinaga Y."/>
            <person name="Zwiers L.-H."/>
            <person name="Turgeon B."/>
            <person name="Goodwin S."/>
            <person name="Spatafora J."/>
            <person name="Crous P."/>
            <person name="Grigoriev I."/>
        </authorList>
    </citation>
    <scope>NUCLEOTIDE SEQUENCE</scope>
    <source>
        <strain evidence="5">HMLAC05119</strain>
    </source>
</reference>
<evidence type="ECO:0000313" key="6">
    <source>
        <dbReference type="Proteomes" id="UP000800096"/>
    </source>
</evidence>
<gene>
    <name evidence="5" type="ORF">BDU57DRAFT_536923</name>
</gene>
<name>A0A6A5QYT8_AMPQU</name>
<evidence type="ECO:0000256" key="1">
    <source>
        <dbReference type="ARBA" id="ARBA00022737"/>
    </source>
</evidence>
<dbReference type="Proteomes" id="UP000800096">
    <property type="component" value="Unassembled WGS sequence"/>
</dbReference>
<dbReference type="SUPFAM" id="SSF48403">
    <property type="entry name" value="Ankyrin repeat"/>
    <property type="match status" value="1"/>
</dbReference>
<dbReference type="InterPro" id="IPR002110">
    <property type="entry name" value="Ankyrin_rpt"/>
</dbReference>
<keyword evidence="2 3" id="KW-0040">ANK repeat</keyword>
<dbReference type="EMBL" id="ML979133">
    <property type="protein sequence ID" value="KAF1919998.1"/>
    <property type="molecule type" value="Genomic_DNA"/>
</dbReference>
<dbReference type="PROSITE" id="PS50297">
    <property type="entry name" value="ANK_REP_REGION"/>
    <property type="match status" value="1"/>
</dbReference>
<protein>
    <submittedName>
        <fullName evidence="5">Uncharacterized protein</fullName>
    </submittedName>
</protein>
<dbReference type="InterPro" id="IPR036770">
    <property type="entry name" value="Ankyrin_rpt-contain_sf"/>
</dbReference>
<evidence type="ECO:0000256" key="4">
    <source>
        <dbReference type="SAM" id="MobiDB-lite"/>
    </source>
</evidence>
<dbReference type="PANTHER" id="PTHR24198:SF165">
    <property type="entry name" value="ANKYRIN REPEAT-CONTAINING PROTEIN-RELATED"/>
    <property type="match status" value="1"/>
</dbReference>
<dbReference type="PROSITE" id="PS50088">
    <property type="entry name" value="ANK_REPEAT"/>
    <property type="match status" value="2"/>
</dbReference>
<evidence type="ECO:0000256" key="2">
    <source>
        <dbReference type="ARBA" id="ARBA00023043"/>
    </source>
</evidence>
<feature type="region of interest" description="Disordered" evidence="4">
    <location>
        <begin position="264"/>
        <end position="291"/>
    </location>
</feature>
<keyword evidence="6" id="KW-1185">Reference proteome</keyword>
<dbReference type="Gene3D" id="1.25.40.20">
    <property type="entry name" value="Ankyrin repeat-containing domain"/>
    <property type="match status" value="1"/>
</dbReference>
<evidence type="ECO:0000313" key="5">
    <source>
        <dbReference type="EMBL" id="KAF1919998.1"/>
    </source>
</evidence>
<keyword evidence="1" id="KW-0677">Repeat</keyword>
<dbReference type="PANTHER" id="PTHR24198">
    <property type="entry name" value="ANKYRIN REPEAT AND PROTEIN KINASE DOMAIN-CONTAINING PROTEIN"/>
    <property type="match status" value="1"/>
</dbReference>